<dbReference type="RefSeq" id="WP_015024255.1">
    <property type="nucleotide sequence ID" value="NC_018721.1"/>
</dbReference>
<evidence type="ECO:0000256" key="6">
    <source>
        <dbReference type="ARBA" id="ARBA00023136"/>
    </source>
</evidence>
<dbReference type="GO" id="GO:0005886">
    <property type="term" value="C:plasma membrane"/>
    <property type="evidence" value="ECO:0007669"/>
    <property type="project" value="UniProtKB-SubCell"/>
</dbReference>
<proteinExistence type="predicted"/>
<evidence type="ECO:0000313" key="10">
    <source>
        <dbReference type="Proteomes" id="UP000008514"/>
    </source>
</evidence>
<dbReference type="Gene3D" id="1.20.1250.20">
    <property type="entry name" value="MFS general substrate transporter like domains"/>
    <property type="match status" value="2"/>
</dbReference>
<feature type="transmembrane region" description="Helical" evidence="7">
    <location>
        <begin position="73"/>
        <end position="89"/>
    </location>
</feature>
<feature type="transmembrane region" description="Helical" evidence="7">
    <location>
        <begin position="43"/>
        <end position="64"/>
    </location>
</feature>
<dbReference type="eggNOG" id="COG2814">
    <property type="taxonomic scope" value="Bacteria"/>
</dbReference>
<name>K4IDK0_PSYTT</name>
<accession>K4IDK0</accession>
<reference evidence="9" key="1">
    <citation type="submission" date="2006-03" db="EMBL/GenBank/DDBJ databases">
        <authorList>
            <person name="Bowman J."/>
            <person name="Ferriera S."/>
            <person name="Johnson J."/>
            <person name="Kravitz S."/>
            <person name="Halpern A."/>
            <person name="Remington K."/>
            <person name="Beeson K."/>
            <person name="Tran B."/>
            <person name="Rogers Y.-H."/>
            <person name="Friedman R."/>
            <person name="Venter J.C."/>
        </authorList>
    </citation>
    <scope>NUCLEOTIDE SEQUENCE [LARGE SCALE GENOMIC DNA]</scope>
    <source>
        <strain evidence="9">ATCC 700755</strain>
    </source>
</reference>
<feature type="transmembrane region" description="Helical" evidence="7">
    <location>
        <begin position="133"/>
        <end position="152"/>
    </location>
</feature>
<evidence type="ECO:0000313" key="9">
    <source>
        <dbReference type="EMBL" id="AFU68662.1"/>
    </source>
</evidence>
<dbReference type="SUPFAM" id="SSF103473">
    <property type="entry name" value="MFS general substrate transporter"/>
    <property type="match status" value="1"/>
</dbReference>
<feature type="domain" description="Major facilitator superfamily (MFS) profile" evidence="8">
    <location>
        <begin position="168"/>
        <end position="408"/>
    </location>
</feature>
<feature type="transmembrane region" description="Helical" evidence="7">
    <location>
        <begin position="217"/>
        <end position="235"/>
    </location>
</feature>
<protein>
    <submittedName>
        <fullName evidence="9">Nucleoside/proton symporter</fullName>
    </submittedName>
</protein>
<evidence type="ECO:0000256" key="5">
    <source>
        <dbReference type="ARBA" id="ARBA00022989"/>
    </source>
</evidence>
<keyword evidence="3" id="KW-1003">Cell membrane</keyword>
<comment type="subcellular location">
    <subcellularLocation>
        <location evidence="1">Cell membrane</location>
        <topology evidence="1">Multi-pass membrane protein</topology>
    </subcellularLocation>
</comment>
<evidence type="ECO:0000256" key="2">
    <source>
        <dbReference type="ARBA" id="ARBA00022448"/>
    </source>
</evidence>
<dbReference type="PANTHER" id="PTHR23522:SF4">
    <property type="entry name" value="NUCLEOSIDE PERMEASE NUPG-RELATED"/>
    <property type="match status" value="1"/>
</dbReference>
<dbReference type="EMBL" id="CP003879">
    <property type="protein sequence ID" value="AFU68662.1"/>
    <property type="molecule type" value="Genomic_DNA"/>
</dbReference>
<reference evidence="9" key="2">
    <citation type="submission" date="2012-09" db="EMBL/GenBank/DDBJ databases">
        <title>The complete sequence of Psychroflexus torquis an extreme psychrophile from sea-ice that is stimulated by light.</title>
        <authorList>
            <person name="Feng S."/>
            <person name="Powell S.M."/>
            <person name="Bowman J.P."/>
        </authorList>
    </citation>
    <scope>NUCLEOTIDE SEQUENCE [LARGE SCALE GENOMIC DNA]</scope>
    <source>
        <strain evidence="9">ATCC 700755</strain>
    </source>
</reference>
<feature type="transmembrane region" description="Helical" evidence="7">
    <location>
        <begin position="101"/>
        <end position="121"/>
    </location>
</feature>
<keyword evidence="2" id="KW-0813">Transport</keyword>
<dbReference type="GO" id="GO:0015213">
    <property type="term" value="F:uridine transmembrane transporter activity"/>
    <property type="evidence" value="ECO:0007669"/>
    <property type="project" value="TreeGrafter"/>
</dbReference>
<organism evidence="9 10">
    <name type="scientific">Psychroflexus torquis (strain ATCC 700755 / CIP 106069 / ACAM 623)</name>
    <dbReference type="NCBI Taxonomy" id="313595"/>
    <lineage>
        <taxon>Bacteria</taxon>
        <taxon>Pseudomonadati</taxon>
        <taxon>Bacteroidota</taxon>
        <taxon>Flavobacteriia</taxon>
        <taxon>Flavobacteriales</taxon>
        <taxon>Flavobacteriaceae</taxon>
        <taxon>Psychroflexus</taxon>
    </lineage>
</organism>
<gene>
    <name evidence="9" type="ordered locus">P700755_001828</name>
</gene>
<dbReference type="PANTHER" id="PTHR23522">
    <property type="entry name" value="BLL5896 PROTEIN"/>
    <property type="match status" value="1"/>
</dbReference>
<feature type="transmembrane region" description="Helical" evidence="7">
    <location>
        <begin position="344"/>
        <end position="361"/>
    </location>
</feature>
<dbReference type="Proteomes" id="UP000008514">
    <property type="component" value="Chromosome"/>
</dbReference>
<sequence>MKVSRFIQLSIMMFLEFFIWGGWFVTLGSFMGNNLESSGAETAMAFSTQSWGAIVAPFIIGLIADRFFNAERILAVLHLMGAVLMYQMSQASGFSEFYPYILGYMIVYMPTLALVNSISFYQMKDPAKYFPYVRVFGTLGWIVAGLIISFVFKWDAAENIANGMLSNTFMMVAIASAVLGLYSFSLPKTPPQNKGGALSLSEILGLDALKLLKDRNFLVFFMSSVLICIPLAFYYQNISPFLTELKVENSTAWASLGQVSEVFFMLLLPFFFKKYGFKKTLLFGMLAWGVRYALFAFGNSGDLFFMLILGIALHGICYDFFFVSGQIYTDSKAGEKYKNAAQGLITLATYGIGMLIGFWVAGQIVDKNALADGTHTWQDVWLFPAIFAVGVLILFGIFFKNETIKYKA</sequence>
<dbReference type="KEGG" id="ptq:P700755_001828"/>
<evidence type="ECO:0000256" key="3">
    <source>
        <dbReference type="ARBA" id="ARBA00022475"/>
    </source>
</evidence>
<feature type="transmembrane region" description="Helical" evidence="7">
    <location>
        <begin position="12"/>
        <end position="31"/>
    </location>
</feature>
<evidence type="ECO:0000256" key="4">
    <source>
        <dbReference type="ARBA" id="ARBA00022692"/>
    </source>
</evidence>
<keyword evidence="6 7" id="KW-0472">Membrane</keyword>
<dbReference type="InterPro" id="IPR004740">
    <property type="entry name" value="Nuc_H_symport"/>
</dbReference>
<dbReference type="OrthoDB" id="9783013at2"/>
<dbReference type="GO" id="GO:0015212">
    <property type="term" value="F:cytidine transmembrane transporter activity"/>
    <property type="evidence" value="ECO:0007669"/>
    <property type="project" value="TreeGrafter"/>
</dbReference>
<dbReference type="PROSITE" id="PS50850">
    <property type="entry name" value="MFS"/>
    <property type="match status" value="1"/>
</dbReference>
<feature type="transmembrane region" description="Helical" evidence="7">
    <location>
        <begin position="303"/>
        <end position="323"/>
    </location>
</feature>
<dbReference type="InterPro" id="IPR020846">
    <property type="entry name" value="MFS_dom"/>
</dbReference>
<feature type="transmembrane region" description="Helical" evidence="7">
    <location>
        <begin position="255"/>
        <end position="272"/>
    </location>
</feature>
<dbReference type="InterPro" id="IPR036259">
    <property type="entry name" value="MFS_trans_sf"/>
</dbReference>
<keyword evidence="4 7" id="KW-0812">Transmembrane</keyword>
<dbReference type="Pfam" id="PF03825">
    <property type="entry name" value="Nuc_H_symport"/>
    <property type="match status" value="1"/>
</dbReference>
<feature type="transmembrane region" description="Helical" evidence="7">
    <location>
        <begin position="279"/>
        <end position="297"/>
    </location>
</feature>
<dbReference type="STRING" id="313595.P700755_001828"/>
<dbReference type="HOGENOM" id="CLU_013133_1_2_10"/>
<evidence type="ECO:0000256" key="1">
    <source>
        <dbReference type="ARBA" id="ARBA00004651"/>
    </source>
</evidence>
<evidence type="ECO:0000259" key="8">
    <source>
        <dbReference type="PROSITE" id="PS50850"/>
    </source>
</evidence>
<keyword evidence="10" id="KW-1185">Reference proteome</keyword>
<dbReference type="AlphaFoldDB" id="K4IDK0"/>
<evidence type="ECO:0000256" key="7">
    <source>
        <dbReference type="SAM" id="Phobius"/>
    </source>
</evidence>
<feature type="transmembrane region" description="Helical" evidence="7">
    <location>
        <begin position="381"/>
        <end position="399"/>
    </location>
</feature>
<keyword evidence="5 7" id="KW-1133">Transmembrane helix</keyword>
<feature type="transmembrane region" description="Helical" evidence="7">
    <location>
        <begin position="164"/>
        <end position="184"/>
    </location>
</feature>